<comment type="similarity">
    <text evidence="2 7">Belongs to the MlaE permease family.</text>
</comment>
<sequence>MTPAVPSLAIAKALQASPPEWAPAWLPDALPLAFVAGVLYVLWQLERFREAIGNVGSRIDLAWSALVRVHHLPKRLRWFFEQLYQSGIQNLHVVLLVGLFMGMIVSLQTGIELARFGQEGQIGTIVAASMTREMGPFITAIVLAATTGSALAAELGTMSVSDELAALDVMSVDKVSFLVLPRIAALMIIGPVLTVLCDTIGIFGGGFVATSQLGVGWSQYTTTAISALQEQGGIIPVPMDVYAGLLKSIVFGAIIAVISCASGLEARGGALGVGRATSRAVRDSIIAVIVANYFLTFFLYR</sequence>
<dbReference type="RefSeq" id="WP_145199339.1">
    <property type="nucleotide sequence ID" value="NZ_CP036434.1"/>
</dbReference>
<evidence type="ECO:0000256" key="4">
    <source>
        <dbReference type="ARBA" id="ARBA00022692"/>
    </source>
</evidence>
<feature type="transmembrane region" description="Helical" evidence="7">
    <location>
        <begin position="25"/>
        <end position="43"/>
    </location>
</feature>
<evidence type="ECO:0000256" key="3">
    <source>
        <dbReference type="ARBA" id="ARBA00022448"/>
    </source>
</evidence>
<evidence type="ECO:0000256" key="1">
    <source>
        <dbReference type="ARBA" id="ARBA00004141"/>
    </source>
</evidence>
<evidence type="ECO:0000256" key="2">
    <source>
        <dbReference type="ARBA" id="ARBA00007556"/>
    </source>
</evidence>
<gene>
    <name evidence="8" type="primary">mlaE_2</name>
    <name evidence="8" type="ORF">Poly30_33320</name>
</gene>
<dbReference type="AlphaFoldDB" id="A0A518EUP3"/>
<keyword evidence="5 7" id="KW-1133">Transmembrane helix</keyword>
<organism evidence="8 9">
    <name type="scientific">Saltatorellus ferox</name>
    <dbReference type="NCBI Taxonomy" id="2528018"/>
    <lineage>
        <taxon>Bacteria</taxon>
        <taxon>Pseudomonadati</taxon>
        <taxon>Planctomycetota</taxon>
        <taxon>Planctomycetia</taxon>
        <taxon>Planctomycetia incertae sedis</taxon>
        <taxon>Saltatorellus</taxon>
    </lineage>
</organism>
<protein>
    <submittedName>
        <fullName evidence="8">ABC transport permease subunit MlaE</fullName>
    </submittedName>
</protein>
<dbReference type="Proteomes" id="UP000320390">
    <property type="component" value="Chromosome"/>
</dbReference>
<feature type="transmembrane region" description="Helical" evidence="7">
    <location>
        <begin position="175"/>
        <end position="197"/>
    </location>
</feature>
<feature type="transmembrane region" description="Helical" evidence="7">
    <location>
        <begin position="135"/>
        <end position="155"/>
    </location>
</feature>
<reference evidence="8 9" key="1">
    <citation type="submission" date="2019-02" db="EMBL/GenBank/DDBJ databases">
        <title>Deep-cultivation of Planctomycetes and their phenomic and genomic characterization uncovers novel biology.</title>
        <authorList>
            <person name="Wiegand S."/>
            <person name="Jogler M."/>
            <person name="Boedeker C."/>
            <person name="Pinto D."/>
            <person name="Vollmers J."/>
            <person name="Rivas-Marin E."/>
            <person name="Kohn T."/>
            <person name="Peeters S.H."/>
            <person name="Heuer A."/>
            <person name="Rast P."/>
            <person name="Oberbeckmann S."/>
            <person name="Bunk B."/>
            <person name="Jeske O."/>
            <person name="Meyerdierks A."/>
            <person name="Storesund J.E."/>
            <person name="Kallscheuer N."/>
            <person name="Luecker S."/>
            <person name="Lage O.M."/>
            <person name="Pohl T."/>
            <person name="Merkel B.J."/>
            <person name="Hornburger P."/>
            <person name="Mueller R.-W."/>
            <person name="Bruemmer F."/>
            <person name="Labrenz M."/>
            <person name="Spormann A.M."/>
            <person name="Op den Camp H."/>
            <person name="Overmann J."/>
            <person name="Amann R."/>
            <person name="Jetten M.S.M."/>
            <person name="Mascher T."/>
            <person name="Medema M.H."/>
            <person name="Devos D.P."/>
            <person name="Kaster A.-K."/>
            <person name="Ovreas L."/>
            <person name="Rohde M."/>
            <person name="Galperin M.Y."/>
            <person name="Jogler C."/>
        </authorList>
    </citation>
    <scope>NUCLEOTIDE SEQUENCE [LARGE SCALE GENOMIC DNA]</scope>
    <source>
        <strain evidence="8 9">Poly30</strain>
    </source>
</reference>
<keyword evidence="6 7" id="KW-0472">Membrane</keyword>
<evidence type="ECO:0000313" key="9">
    <source>
        <dbReference type="Proteomes" id="UP000320390"/>
    </source>
</evidence>
<keyword evidence="9" id="KW-1185">Reference proteome</keyword>
<dbReference type="EMBL" id="CP036434">
    <property type="protein sequence ID" value="QDV07799.1"/>
    <property type="molecule type" value="Genomic_DNA"/>
</dbReference>
<dbReference type="OrthoDB" id="9810518at2"/>
<dbReference type="NCBIfam" id="TIGR00056">
    <property type="entry name" value="MlaE family lipid ABC transporter permease subunit"/>
    <property type="match status" value="1"/>
</dbReference>
<dbReference type="Pfam" id="PF02405">
    <property type="entry name" value="MlaE"/>
    <property type="match status" value="1"/>
</dbReference>
<dbReference type="GO" id="GO:0005548">
    <property type="term" value="F:phospholipid transporter activity"/>
    <property type="evidence" value="ECO:0007669"/>
    <property type="project" value="TreeGrafter"/>
</dbReference>
<evidence type="ECO:0000313" key="8">
    <source>
        <dbReference type="EMBL" id="QDV07799.1"/>
    </source>
</evidence>
<comment type="subcellular location">
    <subcellularLocation>
        <location evidence="1">Membrane</location>
        <topology evidence="1">Multi-pass membrane protein</topology>
    </subcellularLocation>
</comment>
<keyword evidence="3" id="KW-0813">Transport</keyword>
<evidence type="ECO:0000256" key="7">
    <source>
        <dbReference type="RuleBase" id="RU362044"/>
    </source>
</evidence>
<dbReference type="InterPro" id="IPR030802">
    <property type="entry name" value="Permease_MalE"/>
</dbReference>
<keyword evidence="4 7" id="KW-0812">Transmembrane</keyword>
<accession>A0A518EUP3</accession>
<feature type="transmembrane region" description="Helical" evidence="7">
    <location>
        <begin position="245"/>
        <end position="264"/>
    </location>
</feature>
<proteinExistence type="inferred from homology"/>
<feature type="transmembrane region" description="Helical" evidence="7">
    <location>
        <begin position="284"/>
        <end position="300"/>
    </location>
</feature>
<dbReference type="PANTHER" id="PTHR30188:SF4">
    <property type="entry name" value="PROTEIN TRIGALACTOSYLDIACYLGLYCEROL 1, CHLOROPLASTIC"/>
    <property type="match status" value="1"/>
</dbReference>
<name>A0A518EUP3_9BACT</name>
<feature type="transmembrane region" description="Helical" evidence="7">
    <location>
        <begin position="93"/>
        <end position="114"/>
    </location>
</feature>
<dbReference type="GO" id="GO:0043190">
    <property type="term" value="C:ATP-binding cassette (ABC) transporter complex"/>
    <property type="evidence" value="ECO:0007669"/>
    <property type="project" value="InterPro"/>
</dbReference>
<dbReference type="InterPro" id="IPR003453">
    <property type="entry name" value="ABC_MlaE_roteobac"/>
</dbReference>
<dbReference type="PANTHER" id="PTHR30188">
    <property type="entry name" value="ABC TRANSPORTER PERMEASE PROTEIN-RELATED"/>
    <property type="match status" value="1"/>
</dbReference>
<evidence type="ECO:0000256" key="5">
    <source>
        <dbReference type="ARBA" id="ARBA00022989"/>
    </source>
</evidence>
<evidence type="ECO:0000256" key="6">
    <source>
        <dbReference type="ARBA" id="ARBA00023136"/>
    </source>
</evidence>